<evidence type="ECO:0000313" key="2">
    <source>
        <dbReference type="EMBL" id="SDK30681.1"/>
    </source>
</evidence>
<sequence length="163" mass="18429">MTLLERLDALLGSSRTILDIARNGGDAKALVITLREHIQTLREELLETREAVTTLLEEKREVEKQLAKALEFQMEREDYTLVTLSTGSVVCTLKQPASGEQQGPMYFCARCFEKGSREILEVKHTDFNRDTYNCPACGSTALIPNDRKMEVYTVPTRNSPRGF</sequence>
<evidence type="ECO:0000313" key="3">
    <source>
        <dbReference type="Proteomes" id="UP000198525"/>
    </source>
</evidence>
<dbReference type="Proteomes" id="UP000198525">
    <property type="component" value="Unassembled WGS sequence"/>
</dbReference>
<dbReference type="EMBL" id="FNES01000014">
    <property type="protein sequence ID" value="SDK30681.1"/>
    <property type="molecule type" value="Genomic_DNA"/>
</dbReference>
<dbReference type="RefSeq" id="WP_089687913.1">
    <property type="nucleotide sequence ID" value="NZ_FNES01000014.1"/>
</dbReference>
<dbReference type="STRING" id="376427.SAMN04487954_11489"/>
<proteinExistence type="predicted"/>
<dbReference type="AlphaFoldDB" id="A0A1G9ATT0"/>
<organism evidence="2 3">
    <name type="scientific">Billgrantia gudaonensis</name>
    <dbReference type="NCBI Taxonomy" id="376427"/>
    <lineage>
        <taxon>Bacteria</taxon>
        <taxon>Pseudomonadati</taxon>
        <taxon>Pseudomonadota</taxon>
        <taxon>Gammaproteobacteria</taxon>
        <taxon>Oceanospirillales</taxon>
        <taxon>Halomonadaceae</taxon>
        <taxon>Billgrantia</taxon>
    </lineage>
</organism>
<reference evidence="2 3" key="1">
    <citation type="submission" date="2016-10" db="EMBL/GenBank/DDBJ databases">
        <authorList>
            <person name="de Groot N.N."/>
        </authorList>
    </citation>
    <scope>NUCLEOTIDE SEQUENCE [LARGE SCALE GENOMIC DNA]</scope>
    <source>
        <strain evidence="2 3">CGMCC 1.6133</strain>
    </source>
</reference>
<gene>
    <name evidence="2" type="ORF">SAMN04487954_11489</name>
</gene>
<keyword evidence="3" id="KW-1185">Reference proteome</keyword>
<evidence type="ECO:0000256" key="1">
    <source>
        <dbReference type="SAM" id="Coils"/>
    </source>
</evidence>
<keyword evidence="1" id="KW-0175">Coiled coil</keyword>
<accession>A0A1G9ATT0</accession>
<dbReference type="OrthoDB" id="5956570at2"/>
<name>A0A1G9ATT0_9GAMM</name>
<feature type="coiled-coil region" evidence="1">
    <location>
        <begin position="31"/>
        <end position="65"/>
    </location>
</feature>
<protein>
    <submittedName>
        <fullName evidence="2">Uncharacterized protein</fullName>
    </submittedName>
</protein>